<dbReference type="InterPro" id="IPR038591">
    <property type="entry name" value="NolW-like_sf"/>
</dbReference>
<accession>A0A344J2S0</accession>
<evidence type="ECO:0000256" key="9">
    <source>
        <dbReference type="SAM" id="MobiDB-lite"/>
    </source>
</evidence>
<evidence type="ECO:0000256" key="3">
    <source>
        <dbReference type="ARBA" id="ARBA00022729"/>
    </source>
</evidence>
<dbReference type="SMART" id="SM00965">
    <property type="entry name" value="STN"/>
    <property type="match status" value="1"/>
</dbReference>
<dbReference type="AlphaFoldDB" id="A0A344J2S0"/>
<evidence type="ECO:0000313" key="12">
    <source>
        <dbReference type="EMBL" id="AXA83330.1"/>
    </source>
</evidence>
<dbReference type="Pfam" id="PF03958">
    <property type="entry name" value="Secretin_N"/>
    <property type="match status" value="1"/>
</dbReference>
<dbReference type="NCBIfam" id="TIGR02515">
    <property type="entry name" value="IV_pilus_PilQ"/>
    <property type="match status" value="1"/>
</dbReference>
<feature type="region of interest" description="Disordered" evidence="9">
    <location>
        <begin position="307"/>
        <end position="327"/>
    </location>
</feature>
<evidence type="ECO:0000256" key="2">
    <source>
        <dbReference type="ARBA" id="ARBA00022448"/>
    </source>
</evidence>
<evidence type="ECO:0000313" key="13">
    <source>
        <dbReference type="Proteomes" id="UP000251842"/>
    </source>
</evidence>
<keyword evidence="6" id="KW-0998">Cell outer membrane</keyword>
<dbReference type="InterPro" id="IPR001775">
    <property type="entry name" value="GspD/PilQ"/>
</dbReference>
<comment type="subcellular location">
    <subcellularLocation>
        <location evidence="8">Cell outer membrane</location>
    </subcellularLocation>
    <subcellularLocation>
        <location evidence="1">Membrane</location>
    </subcellularLocation>
</comment>
<feature type="domain" description="Secretin/TonB short N-terminal" evidence="11">
    <location>
        <begin position="208"/>
        <end position="256"/>
    </location>
</feature>
<dbReference type="EMBL" id="CP029556">
    <property type="protein sequence ID" value="AXA83330.1"/>
    <property type="molecule type" value="Genomic_DNA"/>
</dbReference>
<dbReference type="Proteomes" id="UP000251842">
    <property type="component" value="Chromosome"/>
</dbReference>
<dbReference type="OrthoDB" id="9779724at2"/>
<dbReference type="PRINTS" id="PR00811">
    <property type="entry name" value="BCTERIALGSPD"/>
</dbReference>
<dbReference type="Pfam" id="PF11741">
    <property type="entry name" value="AMIN"/>
    <property type="match status" value="1"/>
</dbReference>
<evidence type="ECO:0000256" key="4">
    <source>
        <dbReference type="ARBA" id="ARBA00022927"/>
    </source>
</evidence>
<keyword evidence="13" id="KW-1185">Reference proteome</keyword>
<evidence type="ECO:0000256" key="8">
    <source>
        <dbReference type="RuleBase" id="RU004004"/>
    </source>
</evidence>
<dbReference type="Gene3D" id="2.60.40.3470">
    <property type="match status" value="1"/>
</dbReference>
<keyword evidence="5" id="KW-0472">Membrane</keyword>
<proteinExistence type="inferred from homology"/>
<dbReference type="GO" id="GO:0009306">
    <property type="term" value="P:protein secretion"/>
    <property type="evidence" value="ECO:0007669"/>
    <property type="project" value="InterPro"/>
</dbReference>
<reference evidence="13" key="1">
    <citation type="submission" date="2018-05" db="EMBL/GenBank/DDBJ databases">
        <title>Luteimonas pekinense sp. nov., isolated from human Meibomian gland secretions, Beijing, China.</title>
        <authorList>
            <person name="Wen T."/>
            <person name="Bai H."/>
            <person name="Lv H."/>
        </authorList>
    </citation>
    <scope>NUCLEOTIDE SEQUENCE [LARGE SCALE GENOMIC DNA]</scope>
    <source>
        <strain evidence="13">83-4</strain>
    </source>
</reference>
<dbReference type="InterPro" id="IPR013355">
    <property type="entry name" value="Pilus_4_PilQ"/>
</dbReference>
<dbReference type="InterPro" id="IPR005644">
    <property type="entry name" value="NolW-like"/>
</dbReference>
<dbReference type="InterPro" id="IPR051808">
    <property type="entry name" value="Type_IV_pilus_biogenesis"/>
</dbReference>
<dbReference type="InterPro" id="IPR004846">
    <property type="entry name" value="T2SS/T3SS_dom"/>
</dbReference>
<feature type="chain" id="PRO_5016914769" evidence="10">
    <location>
        <begin position="35"/>
        <end position="622"/>
    </location>
</feature>
<dbReference type="Gene3D" id="3.30.1370.130">
    <property type="match status" value="1"/>
</dbReference>
<keyword evidence="2 8" id="KW-0813">Transport</keyword>
<comment type="similarity">
    <text evidence="7">Belongs to the bacterial secretin family.</text>
</comment>
<dbReference type="Pfam" id="PF07660">
    <property type="entry name" value="STN"/>
    <property type="match status" value="1"/>
</dbReference>
<name>A0A344J2S0_9GAMM</name>
<dbReference type="InterPro" id="IPR011662">
    <property type="entry name" value="Secretin/TonB_short_N"/>
</dbReference>
<dbReference type="Pfam" id="PF00263">
    <property type="entry name" value="Secretin"/>
    <property type="match status" value="1"/>
</dbReference>
<dbReference type="KEGG" id="lue:DCD74_00245"/>
<keyword evidence="4" id="KW-0653">Protein transport</keyword>
<dbReference type="GO" id="GO:0009279">
    <property type="term" value="C:cell outer membrane"/>
    <property type="evidence" value="ECO:0007669"/>
    <property type="project" value="UniProtKB-SubCell"/>
</dbReference>
<evidence type="ECO:0000256" key="5">
    <source>
        <dbReference type="ARBA" id="ARBA00023136"/>
    </source>
</evidence>
<feature type="signal peptide" evidence="10">
    <location>
        <begin position="1"/>
        <end position="34"/>
    </location>
</feature>
<dbReference type="InterPro" id="IPR021731">
    <property type="entry name" value="AMIN_dom"/>
</dbReference>
<dbReference type="PANTHER" id="PTHR30604">
    <property type="entry name" value="PROTEIN TRANSPORT PROTEIN HOFQ"/>
    <property type="match status" value="1"/>
</dbReference>
<feature type="compositionally biased region" description="Gly residues" evidence="9">
    <location>
        <begin position="307"/>
        <end position="316"/>
    </location>
</feature>
<dbReference type="PANTHER" id="PTHR30604:SF1">
    <property type="entry name" value="DNA UTILIZATION PROTEIN HOFQ"/>
    <property type="match status" value="1"/>
</dbReference>
<gene>
    <name evidence="12" type="ORF">DCD74_00245</name>
</gene>
<evidence type="ECO:0000256" key="6">
    <source>
        <dbReference type="ARBA" id="ARBA00023237"/>
    </source>
</evidence>
<sequence>MMRGISMQSSTIRRTGPVLLAGLIFGMCAVNVHAAPQQATAGIQPVATTQPASAVTNIDFKRSEGGGGKLTVTFSGEGAAPDLRNQGGNVVVDLGRAAIPSALARSLNVTDFATPVQNIDSRGNQITLATNGAFESMAYQRGREYIVEITPRAKQVAQGGLASTIAGSAQAAATNADRRVYRGRPVNFNFQDVPVRTVLQLIAEESGLNIVASDTVAGNVTLRLVNVPWDQALDIILQSKGLDKRRSGSVIWVAPQSEIAKFEQDKEDARIALENRQEMETEYFRINYHSAAAIFKALTEAKGIGGANGSQGGGQNQQGATENGFLSPRGRIVADERTNTLMISDIPKKVEAMRQLINEIDRPVDQVVIESRIVIATETFARDLGARFGVSGKTDRTNGRHIVSGDLSGNTGAGTPRNLVFNLPAAPVSGISAAGLAYTLLGANFNLDMELSAMQEQQRGEVLSNPRILTTNQRESVIQQGKEVGYVTVTASANGMVTPTVAFKDVLLELRVTPTITNDDRVFLNMKVSKNELDSWLNTSIGQVPIIAKRQIDTAALIDNGQTVVIGGVYEFKDQDAVRKVPFLGDLPIVGNFFRNKSRNKEKLELLIFMTPRILRVQQRMH</sequence>
<protein>
    <submittedName>
        <fullName evidence="12">Type IV pilus secretin PilQ</fullName>
    </submittedName>
</protein>
<keyword evidence="3 10" id="KW-0732">Signal</keyword>
<evidence type="ECO:0000256" key="7">
    <source>
        <dbReference type="RuleBase" id="RU004003"/>
    </source>
</evidence>
<dbReference type="Gene3D" id="3.30.1370.120">
    <property type="match status" value="1"/>
</dbReference>
<evidence type="ECO:0000256" key="1">
    <source>
        <dbReference type="ARBA" id="ARBA00004370"/>
    </source>
</evidence>
<evidence type="ECO:0000256" key="10">
    <source>
        <dbReference type="SAM" id="SignalP"/>
    </source>
</evidence>
<organism evidence="12 13">
    <name type="scientific">Solilutibacter oculi</name>
    <dbReference type="NCBI Taxonomy" id="2698682"/>
    <lineage>
        <taxon>Bacteria</taxon>
        <taxon>Pseudomonadati</taxon>
        <taxon>Pseudomonadota</taxon>
        <taxon>Gammaproteobacteria</taxon>
        <taxon>Lysobacterales</taxon>
        <taxon>Lysobacteraceae</taxon>
        <taxon>Solilutibacter</taxon>
    </lineage>
</organism>
<evidence type="ECO:0000259" key="11">
    <source>
        <dbReference type="SMART" id="SM00965"/>
    </source>
</evidence>